<comment type="subunit">
    <text evidence="1">Self-associates forming complexes of several hundred monomers.</text>
</comment>
<evidence type="ECO:0000256" key="4">
    <source>
        <dbReference type="SAM" id="MobiDB-lite"/>
    </source>
</evidence>
<dbReference type="Gene3D" id="1.10.10.60">
    <property type="entry name" value="Homeodomain-like"/>
    <property type="match status" value="1"/>
</dbReference>
<gene>
    <name evidence="7" type="primary">LOC100905588</name>
</gene>
<reference evidence="7" key="1">
    <citation type="submission" date="2025-08" db="UniProtKB">
        <authorList>
            <consortium name="RefSeq"/>
        </authorList>
    </citation>
    <scope>IDENTIFICATION</scope>
</reference>
<dbReference type="GO" id="GO:0005634">
    <property type="term" value="C:nucleus"/>
    <property type="evidence" value="ECO:0007669"/>
    <property type="project" value="TreeGrafter"/>
</dbReference>
<dbReference type="InterPro" id="IPR028002">
    <property type="entry name" value="Myb_DNA-bind_5"/>
</dbReference>
<evidence type="ECO:0000313" key="6">
    <source>
        <dbReference type="Proteomes" id="UP000694867"/>
    </source>
</evidence>
<dbReference type="KEGG" id="goe:100905588"/>
<dbReference type="PANTHER" id="PTHR23098:SF16">
    <property type="entry name" value="REGULATORY PROTEIN ZESTE"/>
    <property type="match status" value="1"/>
</dbReference>
<dbReference type="Proteomes" id="UP000694867">
    <property type="component" value="Unplaced"/>
</dbReference>
<dbReference type="GeneID" id="100905588"/>
<dbReference type="PANTHER" id="PTHR23098">
    <property type="entry name" value="AGAP001331-PA-RELATED"/>
    <property type="match status" value="1"/>
</dbReference>
<comment type="function">
    <text evidence="3">Involved in transvection phenomena (= synapsis-dependent gene expression), where the synaptic pairing of chromosomes carrying genes with which zeste interacts influences the expression of these genes. Zeste binds to DNA and stimulates transcription from a nearby promoter.</text>
</comment>
<feature type="region of interest" description="Disordered" evidence="4">
    <location>
        <begin position="401"/>
        <end position="460"/>
    </location>
</feature>
<feature type="region of interest" description="Disordered" evidence="4">
    <location>
        <begin position="272"/>
        <end position="349"/>
    </location>
</feature>
<keyword evidence="6" id="KW-1185">Reference proteome</keyword>
<feature type="region of interest" description="Disordered" evidence="4">
    <location>
        <begin position="1"/>
        <end position="27"/>
    </location>
</feature>
<name>A0AAJ7L5E5_9ACAR</name>
<dbReference type="Pfam" id="PF13873">
    <property type="entry name" value="Myb_DNA-bind_5"/>
    <property type="match status" value="1"/>
</dbReference>
<dbReference type="InterPro" id="IPR001005">
    <property type="entry name" value="SANT/Myb"/>
</dbReference>
<feature type="compositionally biased region" description="Acidic residues" evidence="4">
    <location>
        <begin position="415"/>
        <end position="427"/>
    </location>
</feature>
<feature type="compositionally biased region" description="Low complexity" evidence="4">
    <location>
        <begin position="301"/>
        <end position="312"/>
    </location>
</feature>
<evidence type="ECO:0000256" key="3">
    <source>
        <dbReference type="ARBA" id="ARBA00025466"/>
    </source>
</evidence>
<sequence>MMDLAGATDLSMNGASPRPNHVQHGGHPYRPLDEMGHEQKTRLPNWTEEEKNVLIVEVRRRAAVLTTPRAKGMSHLKEKAWEEITQAVNAVQAPGSQLRNAQTCRKKWENLKLYAKKAQKEGRNDVTLSTVSQLIGSDMDLKVLQATLQAVQGTSPSPSPGPMEGGPEPLGAIFSVLQQQGMNGALARMLGISGAPAVSEASLSDCSNSVEDAEELRIKSEVVEDNRRHGAADTQRQQENLHGFHDGITQRSSPLPLPPGVSLEPVRKMASASNSTLGRMPQPNNHGMNPQTLNGFHYPHQQRPQQRTSQSPGASIYSNGISRTAGVRHSTTPVSRVNGVKRRREDDSENDDYYLEKRTFYKEMTKLCGTVQNLLLSMKETQQLKQQVLLEKLRIIRLKSSNQGDMKGPGIRQDLDDDENEEEEDDNLDNKRNGLDDHDVSDQDAKDAEERETPDLDDEE</sequence>
<dbReference type="RefSeq" id="XP_018496258.1">
    <property type="nucleotide sequence ID" value="XM_018640742.2"/>
</dbReference>
<dbReference type="PROSITE" id="PS50090">
    <property type="entry name" value="MYB_LIKE"/>
    <property type="match status" value="1"/>
</dbReference>
<protein>
    <recommendedName>
        <fullName evidence="2">Regulatory protein zeste</fullName>
    </recommendedName>
</protein>
<proteinExistence type="predicted"/>
<evidence type="ECO:0000259" key="5">
    <source>
        <dbReference type="PROSITE" id="PS50090"/>
    </source>
</evidence>
<organism evidence="6 7">
    <name type="scientific">Galendromus occidentalis</name>
    <name type="common">western predatory mite</name>
    <dbReference type="NCBI Taxonomy" id="34638"/>
    <lineage>
        <taxon>Eukaryota</taxon>
        <taxon>Metazoa</taxon>
        <taxon>Ecdysozoa</taxon>
        <taxon>Arthropoda</taxon>
        <taxon>Chelicerata</taxon>
        <taxon>Arachnida</taxon>
        <taxon>Acari</taxon>
        <taxon>Parasitiformes</taxon>
        <taxon>Mesostigmata</taxon>
        <taxon>Gamasina</taxon>
        <taxon>Phytoseioidea</taxon>
        <taxon>Phytoseiidae</taxon>
        <taxon>Typhlodrominae</taxon>
        <taxon>Galendromus</taxon>
    </lineage>
</organism>
<feature type="compositionally biased region" description="Polar residues" evidence="4">
    <location>
        <begin position="272"/>
        <end position="294"/>
    </location>
</feature>
<dbReference type="AlphaFoldDB" id="A0AAJ7L5E5"/>
<feature type="domain" description="Myb-like" evidence="5">
    <location>
        <begin position="38"/>
        <end position="112"/>
    </location>
</feature>
<evidence type="ECO:0000256" key="2">
    <source>
        <dbReference type="ARBA" id="ARBA00016807"/>
    </source>
</evidence>
<accession>A0AAJ7L5E5</accession>
<feature type="compositionally biased region" description="Basic and acidic residues" evidence="4">
    <location>
        <begin position="428"/>
        <end position="454"/>
    </location>
</feature>
<evidence type="ECO:0000313" key="7">
    <source>
        <dbReference type="RefSeq" id="XP_018496258.1"/>
    </source>
</evidence>
<evidence type="ECO:0000256" key="1">
    <source>
        <dbReference type="ARBA" id="ARBA00011764"/>
    </source>
</evidence>